<sequence length="285" mass="33053">MEKAALILEGGALRVLFTSGILDRFIQNEIEFEYVNGVSGGALCGVNYLSKQVGRTAETNLQFLHDKRYIGMRNLFFHGGIFNFDFLFGPISETYIPFDYETYLSSEQMFEIGATNCLTGKSDYFRKMRDNDQFEAVKASASMPLVSKIRKVDEHPYLDGGISSSIPYQRAIDLGYKKIVVVLTQDIAYRKPENSQRVNKLAARYYRKYPEFVNAFITRPQRYNEELEEINRLEREGRLFVFRPEHPVDVSRVEKDKRKLEALYEHGKIVTDQQLKQMVAYLVQK</sequence>
<dbReference type="Proteomes" id="UP000673375">
    <property type="component" value="Unassembled WGS sequence"/>
</dbReference>
<evidence type="ECO:0000256" key="4">
    <source>
        <dbReference type="PROSITE-ProRule" id="PRU01161"/>
    </source>
</evidence>
<evidence type="ECO:0000313" key="7">
    <source>
        <dbReference type="Proteomes" id="UP000673375"/>
    </source>
</evidence>
<evidence type="ECO:0000256" key="2">
    <source>
        <dbReference type="ARBA" id="ARBA00022963"/>
    </source>
</evidence>
<evidence type="ECO:0000313" key="6">
    <source>
        <dbReference type="EMBL" id="MBP1048397.1"/>
    </source>
</evidence>
<dbReference type="InterPro" id="IPR050301">
    <property type="entry name" value="NTE"/>
</dbReference>
<dbReference type="Gene3D" id="3.40.1090.10">
    <property type="entry name" value="Cytosolic phospholipase A2 catalytic domain"/>
    <property type="match status" value="2"/>
</dbReference>
<dbReference type="Pfam" id="PF19890">
    <property type="entry name" value="DUF6363"/>
    <property type="match status" value="1"/>
</dbReference>
<feature type="domain" description="PNPLA" evidence="5">
    <location>
        <begin position="6"/>
        <end position="172"/>
    </location>
</feature>
<comment type="caution">
    <text evidence="4">Lacks conserved residue(s) required for the propagation of feature annotation.</text>
</comment>
<dbReference type="PROSITE" id="PS51635">
    <property type="entry name" value="PNPLA"/>
    <property type="match status" value="1"/>
</dbReference>
<comment type="caution">
    <text evidence="6">The sequence shown here is derived from an EMBL/GenBank/DDBJ whole genome shotgun (WGS) entry which is preliminary data.</text>
</comment>
<keyword evidence="2 4" id="KW-0442">Lipid degradation</keyword>
<dbReference type="InterPro" id="IPR045943">
    <property type="entry name" value="DUF6363"/>
</dbReference>
<organism evidence="6 7">
    <name type="scientific">Enterococcus larvae</name>
    <dbReference type="NCBI Taxonomy" id="2794352"/>
    <lineage>
        <taxon>Bacteria</taxon>
        <taxon>Bacillati</taxon>
        <taxon>Bacillota</taxon>
        <taxon>Bacilli</taxon>
        <taxon>Lactobacillales</taxon>
        <taxon>Enterococcaceae</taxon>
        <taxon>Enterococcus</taxon>
    </lineage>
</organism>
<dbReference type="PANTHER" id="PTHR14226:SF25">
    <property type="entry name" value="PHOSPHOESTERASE"/>
    <property type="match status" value="1"/>
</dbReference>
<keyword evidence="3 4" id="KW-0443">Lipid metabolism</keyword>
<dbReference type="EMBL" id="JAEDXU010000015">
    <property type="protein sequence ID" value="MBP1048397.1"/>
    <property type="molecule type" value="Genomic_DNA"/>
</dbReference>
<name>A0ABS4CQV4_9ENTE</name>
<reference evidence="6 7" key="1">
    <citation type="submission" date="2020-12" db="EMBL/GenBank/DDBJ databases">
        <title>Vagococcus allomyrinae sp. nov. and Enterococcus lavae sp. nov., isolated from the larvae of Allomyrina dichotoma.</title>
        <authorList>
            <person name="Lee S.D."/>
        </authorList>
    </citation>
    <scope>NUCLEOTIDE SEQUENCE [LARGE SCALE GENOMIC DNA]</scope>
    <source>
        <strain evidence="6 7">BWM-S5</strain>
    </source>
</reference>
<dbReference type="CDD" id="cd07208">
    <property type="entry name" value="Pat_hypo_Ecoli_yjju_like"/>
    <property type="match status" value="1"/>
</dbReference>
<keyword evidence="7" id="KW-1185">Reference proteome</keyword>
<accession>A0ABS4CQV4</accession>
<feature type="short sequence motif" description="GXSXG" evidence="4">
    <location>
        <begin position="37"/>
        <end position="41"/>
    </location>
</feature>
<proteinExistence type="predicted"/>
<gene>
    <name evidence="6" type="ORF">I6N96_19055</name>
</gene>
<dbReference type="InterPro" id="IPR037483">
    <property type="entry name" value="YjjU-like"/>
</dbReference>
<evidence type="ECO:0000256" key="3">
    <source>
        <dbReference type="ARBA" id="ARBA00023098"/>
    </source>
</evidence>
<feature type="short sequence motif" description="DGA/G" evidence="4">
    <location>
        <begin position="159"/>
        <end position="161"/>
    </location>
</feature>
<dbReference type="RefSeq" id="WP_209559161.1">
    <property type="nucleotide sequence ID" value="NZ_JAEDXU010000015.1"/>
</dbReference>
<dbReference type="InterPro" id="IPR002641">
    <property type="entry name" value="PNPLA_dom"/>
</dbReference>
<dbReference type="InterPro" id="IPR016035">
    <property type="entry name" value="Acyl_Trfase/lysoPLipase"/>
</dbReference>
<protein>
    <submittedName>
        <fullName evidence="6">Patatin family protein</fullName>
    </submittedName>
</protein>
<dbReference type="PANTHER" id="PTHR14226">
    <property type="entry name" value="NEUROPATHY TARGET ESTERASE/SWISS CHEESE D.MELANOGASTER"/>
    <property type="match status" value="1"/>
</dbReference>
<keyword evidence="1 4" id="KW-0378">Hydrolase</keyword>
<feature type="active site" description="Proton acceptor" evidence="4">
    <location>
        <position position="159"/>
    </location>
</feature>
<dbReference type="SUPFAM" id="SSF52151">
    <property type="entry name" value="FabD/lysophospholipase-like"/>
    <property type="match status" value="1"/>
</dbReference>
<evidence type="ECO:0000256" key="1">
    <source>
        <dbReference type="ARBA" id="ARBA00022801"/>
    </source>
</evidence>
<feature type="active site" description="Nucleophile" evidence="4">
    <location>
        <position position="39"/>
    </location>
</feature>
<evidence type="ECO:0000259" key="5">
    <source>
        <dbReference type="PROSITE" id="PS51635"/>
    </source>
</evidence>
<dbReference type="Pfam" id="PF01734">
    <property type="entry name" value="Patatin"/>
    <property type="match status" value="1"/>
</dbReference>